<evidence type="ECO:0000256" key="7">
    <source>
        <dbReference type="SAM" id="SignalP"/>
    </source>
</evidence>
<dbReference type="PANTHER" id="PTHR12815">
    <property type="entry name" value="SORTING AND ASSEMBLY MACHINERY SAMM50 PROTEIN FAMILY MEMBER"/>
    <property type="match status" value="1"/>
</dbReference>
<evidence type="ECO:0000256" key="5">
    <source>
        <dbReference type="ARBA" id="ARBA00023237"/>
    </source>
</evidence>
<feature type="region of interest" description="Disordered" evidence="6">
    <location>
        <begin position="111"/>
        <end position="269"/>
    </location>
</feature>
<protein>
    <submittedName>
        <fullName evidence="11">BamA/TamA family outer membrane protein</fullName>
    </submittedName>
</protein>
<evidence type="ECO:0000259" key="10">
    <source>
        <dbReference type="Pfam" id="PF08479"/>
    </source>
</evidence>
<feature type="compositionally biased region" description="Pro residues" evidence="6">
    <location>
        <begin position="180"/>
        <end position="189"/>
    </location>
</feature>
<feature type="domain" description="POTRA" evidence="9">
    <location>
        <begin position="275"/>
        <end position="346"/>
    </location>
</feature>
<feature type="chain" id="PRO_5040933803" evidence="7">
    <location>
        <begin position="22"/>
        <end position="878"/>
    </location>
</feature>
<accession>A0A9X5E671</accession>
<dbReference type="Pfam" id="PF07244">
    <property type="entry name" value="POTRA"/>
    <property type="match status" value="2"/>
</dbReference>
<keyword evidence="4" id="KW-0472">Membrane</keyword>
<comment type="caution">
    <text evidence="11">The sequence shown here is derived from an EMBL/GenBank/DDBJ whole genome shotgun (WGS) entry which is preliminary data.</text>
</comment>
<dbReference type="OrthoDB" id="9776356at2"/>
<dbReference type="Pfam" id="PF01103">
    <property type="entry name" value="Omp85"/>
    <property type="match status" value="1"/>
</dbReference>
<evidence type="ECO:0000256" key="1">
    <source>
        <dbReference type="ARBA" id="ARBA00004370"/>
    </source>
</evidence>
<dbReference type="RefSeq" id="WP_039716700.1">
    <property type="nucleotide sequence ID" value="NZ_JTJC03000002.1"/>
</dbReference>
<dbReference type="InterPro" id="IPR010827">
    <property type="entry name" value="BamA/TamA_POTRA"/>
</dbReference>
<dbReference type="Gene3D" id="2.40.160.50">
    <property type="entry name" value="membrane protein fhac: a member of the omp85/tpsb transporter family"/>
    <property type="match status" value="1"/>
</dbReference>
<feature type="domain" description="POTRA" evidence="9">
    <location>
        <begin position="456"/>
        <end position="517"/>
    </location>
</feature>
<evidence type="ECO:0000256" key="2">
    <source>
        <dbReference type="ARBA" id="ARBA00022692"/>
    </source>
</evidence>
<dbReference type="EMBL" id="JTJC03000002">
    <property type="protein sequence ID" value="NHC34782.1"/>
    <property type="molecule type" value="Genomic_DNA"/>
</dbReference>
<keyword evidence="5" id="KW-0998">Cell outer membrane</keyword>
<feature type="compositionally biased region" description="Pro residues" evidence="6">
    <location>
        <begin position="223"/>
        <end position="233"/>
    </location>
</feature>
<keyword evidence="3 7" id="KW-0732">Signal</keyword>
<comment type="subcellular location">
    <subcellularLocation>
        <location evidence="1">Membrane</location>
    </subcellularLocation>
</comment>
<sequence>MRLFRVWVAIAAIASFRQVMLVQMPATYAAPADRAITGQEKQFKSQKLKVKNNSKIVQIPNSEFRSLPPRKGIPNSLTSSRQVLIASLKGEQAVIATPKLAAKKLVAKESFSLKPSTKKPSTNRNDRHPSEHGAAALKTRAIAQLDSQDETPRGIEIPINRDRQPAPDSDNPAAPTTEPATPPTVPVQPAPGTESLPQQETPNRIQVPVTPNGAPAPGSVPNQPNPPIPPSTPAPEQTQPPTDALPPTPTQPGTPGETQPTPETQPEAAEPRVLVAEVAVSSETGTLTEELQNEVYRAIRTAPGRTTTRSQLQEDINAIFATGFFANVRAIPEDTPLGVRVAYIVQPNPTLGRVQIEANPGTNVPSVLPPKLVEETFKPQYGNILNFRRLQEGIKQLNQWYQKNGYVLAQVIAAPQVAPDGTVTLQVSEGVVEDIQVRFVREGEATDDEGKPIRGRTRDFIITRELALKPNNVFNRNVVQSDLQRVYGLGIFEDVNVALNPGQDPRKVIVVLNVDERRSGSLGLSGGISSASGLFGAVSFQQNNLGGNNQKLGAELQVGTERSELLFDLRFTDPWIAGDPYRTSYTVNLFQRRSISLIFDGDDENIEVGDPDDGVRPRVRRQGGGVTFTRPLSRNPLARSEWTASAGLQYQRVSIRDDDGEVTPEGRFNGREDIPLSFSDDGSDDLLTVQLGAVRDLRNNITTPTDGSFLRLGVEQSIPIGSGSILLNRLRGSYSQYIPVNFTSFNEGPETLAFNIQAGTVIGDLPPYEAFSIGGSNSVRGYGEGELGSGRSFVTATAEYRFPIFSVVGGALFVDFGSDLGTAGNVPGEPAVLLDKPGTGVGYGVGVRVNSPLGPLRLDYGLNSDGDSRIQFGIGEKF</sequence>
<feature type="compositionally biased region" description="Polar residues" evidence="6">
    <location>
        <begin position="113"/>
        <end position="123"/>
    </location>
</feature>
<dbReference type="InterPro" id="IPR000184">
    <property type="entry name" value="Bac_surfAg_D15"/>
</dbReference>
<organism evidence="11 12">
    <name type="scientific">Scytonema millei VB511283</name>
    <dbReference type="NCBI Taxonomy" id="1245923"/>
    <lineage>
        <taxon>Bacteria</taxon>
        <taxon>Bacillati</taxon>
        <taxon>Cyanobacteriota</taxon>
        <taxon>Cyanophyceae</taxon>
        <taxon>Nostocales</taxon>
        <taxon>Scytonemataceae</taxon>
        <taxon>Scytonema</taxon>
    </lineage>
</organism>
<dbReference type="Proteomes" id="UP000031532">
    <property type="component" value="Unassembled WGS sequence"/>
</dbReference>
<dbReference type="Pfam" id="PF08479">
    <property type="entry name" value="POTRA_2"/>
    <property type="match status" value="1"/>
</dbReference>
<dbReference type="AlphaFoldDB" id="A0A9X5E671"/>
<gene>
    <name evidence="11" type="ORF">QH73_0008930</name>
</gene>
<evidence type="ECO:0000313" key="11">
    <source>
        <dbReference type="EMBL" id="NHC34782.1"/>
    </source>
</evidence>
<keyword evidence="2" id="KW-0812">Transmembrane</keyword>
<proteinExistence type="predicted"/>
<dbReference type="InterPro" id="IPR039910">
    <property type="entry name" value="D15-like"/>
</dbReference>
<dbReference type="GO" id="GO:0019867">
    <property type="term" value="C:outer membrane"/>
    <property type="evidence" value="ECO:0007669"/>
    <property type="project" value="InterPro"/>
</dbReference>
<evidence type="ECO:0000259" key="8">
    <source>
        <dbReference type="Pfam" id="PF01103"/>
    </source>
</evidence>
<dbReference type="PANTHER" id="PTHR12815:SF47">
    <property type="entry name" value="TRANSLOCATION AND ASSEMBLY MODULE SUBUNIT TAMA"/>
    <property type="match status" value="1"/>
</dbReference>
<feature type="signal peptide" evidence="7">
    <location>
        <begin position="1"/>
        <end position="21"/>
    </location>
</feature>
<evidence type="ECO:0000259" key="9">
    <source>
        <dbReference type="Pfam" id="PF07244"/>
    </source>
</evidence>
<feature type="compositionally biased region" description="Polar residues" evidence="6">
    <location>
        <begin position="195"/>
        <end position="204"/>
    </location>
</feature>
<evidence type="ECO:0000256" key="3">
    <source>
        <dbReference type="ARBA" id="ARBA00022729"/>
    </source>
</evidence>
<feature type="compositionally biased region" description="Low complexity" evidence="6">
    <location>
        <begin position="253"/>
        <end position="268"/>
    </location>
</feature>
<evidence type="ECO:0000256" key="6">
    <source>
        <dbReference type="SAM" id="MobiDB-lite"/>
    </source>
</evidence>
<reference evidence="11 12" key="1">
    <citation type="journal article" date="2015" name="Genome Announc.">
        <title>Draft Genome Sequence of the Terrestrial Cyanobacterium Scytonema millei VB511283, Isolated from Eastern India.</title>
        <authorList>
            <person name="Sen D."/>
            <person name="Chandrababunaidu M.M."/>
            <person name="Singh D."/>
            <person name="Sanghi N."/>
            <person name="Ghorai A."/>
            <person name="Mishra G.P."/>
            <person name="Madduluri M."/>
            <person name="Adhikary S.P."/>
            <person name="Tripathy S."/>
        </authorList>
    </citation>
    <scope>NUCLEOTIDE SEQUENCE [LARGE SCALE GENOMIC DNA]</scope>
    <source>
        <strain evidence="11 12">VB511283</strain>
    </source>
</reference>
<name>A0A9X5E671_9CYAN</name>
<dbReference type="InterPro" id="IPR013686">
    <property type="entry name" value="Polypept-transport_assoc_ShlB"/>
</dbReference>
<feature type="domain" description="Polypeptide-transport-associated ShlB-type" evidence="10">
    <location>
        <begin position="367"/>
        <end position="430"/>
    </location>
</feature>
<feature type="domain" description="Bacterial surface antigen (D15)" evidence="8">
    <location>
        <begin position="544"/>
        <end position="878"/>
    </location>
</feature>
<evidence type="ECO:0000256" key="4">
    <source>
        <dbReference type="ARBA" id="ARBA00023136"/>
    </source>
</evidence>
<evidence type="ECO:0000313" key="12">
    <source>
        <dbReference type="Proteomes" id="UP000031532"/>
    </source>
</evidence>
<keyword evidence="12" id="KW-1185">Reference proteome</keyword>
<dbReference type="Gene3D" id="3.10.20.310">
    <property type="entry name" value="membrane protein fhac"/>
    <property type="match status" value="3"/>
</dbReference>
<feature type="compositionally biased region" description="Pro residues" evidence="6">
    <location>
        <begin position="243"/>
        <end position="252"/>
    </location>
</feature>